<dbReference type="Proteomes" id="UP001055439">
    <property type="component" value="Chromosome 8"/>
</dbReference>
<evidence type="ECO:0000313" key="2">
    <source>
        <dbReference type="EMBL" id="URE27388.1"/>
    </source>
</evidence>
<name>A0A9E7H9S1_9LILI</name>
<reference evidence="2" key="1">
    <citation type="submission" date="2022-05" db="EMBL/GenBank/DDBJ databases">
        <title>The Musa troglodytarum L. genome provides insights into the mechanism of non-climacteric behaviour and enrichment of carotenoids.</title>
        <authorList>
            <person name="Wang J."/>
        </authorList>
    </citation>
    <scope>NUCLEOTIDE SEQUENCE</scope>
    <source>
        <tissue evidence="2">Leaf</tissue>
    </source>
</reference>
<feature type="compositionally biased region" description="Low complexity" evidence="1">
    <location>
        <begin position="94"/>
        <end position="106"/>
    </location>
</feature>
<organism evidence="2 3">
    <name type="scientific">Musa troglodytarum</name>
    <name type="common">fe'i banana</name>
    <dbReference type="NCBI Taxonomy" id="320322"/>
    <lineage>
        <taxon>Eukaryota</taxon>
        <taxon>Viridiplantae</taxon>
        <taxon>Streptophyta</taxon>
        <taxon>Embryophyta</taxon>
        <taxon>Tracheophyta</taxon>
        <taxon>Spermatophyta</taxon>
        <taxon>Magnoliopsida</taxon>
        <taxon>Liliopsida</taxon>
        <taxon>Zingiberales</taxon>
        <taxon>Musaceae</taxon>
        <taxon>Musa</taxon>
    </lineage>
</organism>
<dbReference type="GO" id="GO:0016757">
    <property type="term" value="F:glycosyltransferase activity"/>
    <property type="evidence" value="ECO:0007669"/>
    <property type="project" value="UniProtKB-KW"/>
</dbReference>
<dbReference type="OrthoDB" id="2139606at2759"/>
<keyword evidence="2" id="KW-0808">Transferase</keyword>
<feature type="region of interest" description="Disordered" evidence="1">
    <location>
        <begin position="133"/>
        <end position="155"/>
    </location>
</feature>
<dbReference type="EMBL" id="CP097510">
    <property type="protein sequence ID" value="URE27388.1"/>
    <property type="molecule type" value="Genomic_DNA"/>
</dbReference>
<proteinExistence type="predicted"/>
<feature type="compositionally biased region" description="Basic and acidic residues" evidence="1">
    <location>
        <begin position="146"/>
        <end position="155"/>
    </location>
</feature>
<keyword evidence="2" id="KW-0328">Glycosyltransferase</keyword>
<feature type="region of interest" description="Disordered" evidence="1">
    <location>
        <begin position="30"/>
        <end position="59"/>
    </location>
</feature>
<keyword evidence="3" id="KW-1185">Reference proteome</keyword>
<evidence type="ECO:0000313" key="3">
    <source>
        <dbReference type="Proteomes" id="UP001055439"/>
    </source>
</evidence>
<evidence type="ECO:0000256" key="1">
    <source>
        <dbReference type="SAM" id="MobiDB-lite"/>
    </source>
</evidence>
<protein>
    <submittedName>
        <fullName evidence="2">Galactosyltransferase</fullName>
    </submittedName>
</protein>
<sequence length="155" mass="17514">WHRCHFLRFVYCTQGLLRCHHSRQVRPLQAHQGRAAGADRIGHPPLRGRHRPQLHREHERRQDLRLLLLSANRPPALVRLRDEGRRRRVHKAGSARGGSEAAAPERPLLRCGRPVREQGPFRRAHVGHGVRAFMGPGAVDSDVQDPGERHGGTVG</sequence>
<accession>A0A9E7H9S1</accession>
<gene>
    <name evidence="2" type="ORF">MUK42_16838</name>
</gene>
<feature type="non-terminal residue" evidence="2">
    <location>
        <position position="1"/>
    </location>
</feature>
<feature type="region of interest" description="Disordered" evidence="1">
    <location>
        <begin position="83"/>
        <end position="116"/>
    </location>
</feature>
<dbReference type="AlphaFoldDB" id="A0A9E7H9S1"/>